<dbReference type="Gene3D" id="1.20.1070.10">
    <property type="entry name" value="Rhodopsin 7-helix transmembrane proteins"/>
    <property type="match status" value="1"/>
</dbReference>
<proteinExistence type="predicted"/>
<dbReference type="Proteomes" id="UP000095282">
    <property type="component" value="Unplaced"/>
</dbReference>
<organism evidence="7 8">
    <name type="scientific">Caenorhabditis tropicalis</name>
    <dbReference type="NCBI Taxonomy" id="1561998"/>
    <lineage>
        <taxon>Eukaryota</taxon>
        <taxon>Metazoa</taxon>
        <taxon>Ecdysozoa</taxon>
        <taxon>Nematoda</taxon>
        <taxon>Chromadorea</taxon>
        <taxon>Rhabditida</taxon>
        <taxon>Rhabditina</taxon>
        <taxon>Rhabditomorpha</taxon>
        <taxon>Rhabditoidea</taxon>
        <taxon>Rhabditidae</taxon>
        <taxon>Peloderinae</taxon>
        <taxon>Caenorhabditis</taxon>
    </lineage>
</organism>
<keyword evidence="3 5" id="KW-1133">Transmembrane helix</keyword>
<evidence type="ECO:0000259" key="6">
    <source>
        <dbReference type="PROSITE" id="PS50262"/>
    </source>
</evidence>
<evidence type="ECO:0000313" key="7">
    <source>
        <dbReference type="Proteomes" id="UP000095282"/>
    </source>
</evidence>
<dbReference type="GO" id="GO:0016020">
    <property type="term" value="C:membrane"/>
    <property type="evidence" value="ECO:0007669"/>
    <property type="project" value="UniProtKB-SubCell"/>
</dbReference>
<reference evidence="8" key="1">
    <citation type="submission" date="2016-11" db="UniProtKB">
        <authorList>
            <consortium name="WormBaseParasite"/>
        </authorList>
    </citation>
    <scope>IDENTIFICATION</scope>
</reference>
<dbReference type="CDD" id="cd00637">
    <property type="entry name" value="7tm_classA_rhodopsin-like"/>
    <property type="match status" value="1"/>
</dbReference>
<comment type="subcellular location">
    <subcellularLocation>
        <location evidence="1">Membrane</location>
    </subcellularLocation>
</comment>
<feature type="transmembrane region" description="Helical" evidence="5">
    <location>
        <begin position="221"/>
        <end position="242"/>
    </location>
</feature>
<evidence type="ECO:0000256" key="2">
    <source>
        <dbReference type="ARBA" id="ARBA00022692"/>
    </source>
</evidence>
<name>A0A1I7TXV6_9PELO</name>
<feature type="transmembrane region" description="Helical" evidence="5">
    <location>
        <begin position="248"/>
        <end position="270"/>
    </location>
</feature>
<accession>A0A1I7TXV6</accession>
<feature type="transmembrane region" description="Helical" evidence="5">
    <location>
        <begin position="78"/>
        <end position="103"/>
    </location>
</feature>
<evidence type="ECO:0000256" key="4">
    <source>
        <dbReference type="ARBA" id="ARBA00023136"/>
    </source>
</evidence>
<feature type="transmembrane region" description="Helical" evidence="5">
    <location>
        <begin position="47"/>
        <end position="66"/>
    </location>
</feature>
<feature type="transmembrane region" description="Helical" evidence="5">
    <location>
        <begin position="124"/>
        <end position="147"/>
    </location>
</feature>
<dbReference type="eggNOG" id="ENOG502TJDP">
    <property type="taxonomic scope" value="Eukaryota"/>
</dbReference>
<feature type="transmembrane region" description="Helical" evidence="5">
    <location>
        <begin position="175"/>
        <end position="192"/>
    </location>
</feature>
<evidence type="ECO:0000256" key="3">
    <source>
        <dbReference type="ARBA" id="ARBA00022989"/>
    </source>
</evidence>
<dbReference type="PROSITE" id="PS50262">
    <property type="entry name" value="G_PROTEIN_RECEP_F1_2"/>
    <property type="match status" value="1"/>
</dbReference>
<dbReference type="SUPFAM" id="SSF81321">
    <property type="entry name" value="Family A G protein-coupled receptor-like"/>
    <property type="match status" value="1"/>
</dbReference>
<dbReference type="Pfam" id="PF10328">
    <property type="entry name" value="7TM_GPCR_Srx"/>
    <property type="match status" value="1"/>
</dbReference>
<sequence>MDSANETTIALIPVLLIGAIINWSILFAVYKLSFFNHSFGYLSANQALVDALHSTIFLLYFCPMVLLDQPVMKQYSFIMGYCLLFCYESSVLTHLLISINRLCAAWFPLRYDVWFTIRRTKIMILLLWILNTIIAIIFYQILCHVFYLEDIHFIQFTNTEFCAKVAWYEDFVKNALIIGIIACFDISTVLRVHHITKKVRTRSGQDASKFTARDIRFLKQAVFQGSIFLLELLTYFFIPQYFANKWIIFFGTSFAWVAIHAADGIVVIVCNPEVRKFFWRKKVVQVHSVTETAMTIS</sequence>
<feature type="domain" description="G-protein coupled receptors family 1 profile" evidence="6">
    <location>
        <begin position="21"/>
        <end position="238"/>
    </location>
</feature>
<dbReference type="WBParaSite" id="Csp11.Scaffold629.g12888.t1">
    <property type="protein sequence ID" value="Csp11.Scaffold629.g12888.t1"/>
    <property type="gene ID" value="Csp11.Scaffold629.g12888"/>
</dbReference>
<protein>
    <submittedName>
        <fullName evidence="8">G_PROTEIN_RECEP_F1_2 domain-containing protein</fullName>
    </submittedName>
</protein>
<keyword evidence="7" id="KW-1185">Reference proteome</keyword>
<dbReference type="InterPro" id="IPR017452">
    <property type="entry name" value="GPCR_Rhodpsn_7TM"/>
</dbReference>
<evidence type="ECO:0000313" key="8">
    <source>
        <dbReference type="WBParaSite" id="Csp11.Scaffold629.g12888.t1"/>
    </source>
</evidence>
<dbReference type="PANTHER" id="PTHR23017:SF18">
    <property type="entry name" value="G-PROTEIN COUPLED RECEPTORS FAMILY 1 PROFILE DOMAIN-CONTAINING PROTEIN"/>
    <property type="match status" value="1"/>
</dbReference>
<dbReference type="AlphaFoldDB" id="A0A1I7TXV6"/>
<dbReference type="PANTHER" id="PTHR23017">
    <property type="entry name" value="SERPENTINE RECEPTOR, CLASS X"/>
    <property type="match status" value="1"/>
</dbReference>
<dbReference type="STRING" id="1561998.A0A1I7TXV6"/>
<evidence type="ECO:0000256" key="1">
    <source>
        <dbReference type="ARBA" id="ARBA00004370"/>
    </source>
</evidence>
<keyword evidence="2 5" id="KW-0812">Transmembrane</keyword>
<keyword evidence="4 5" id="KW-0472">Membrane</keyword>
<evidence type="ECO:0000256" key="5">
    <source>
        <dbReference type="SAM" id="Phobius"/>
    </source>
</evidence>
<dbReference type="InterPro" id="IPR019430">
    <property type="entry name" value="7TM_GPCR_serpentine_rcpt_Srx"/>
</dbReference>
<feature type="transmembrane region" description="Helical" evidence="5">
    <location>
        <begin position="12"/>
        <end position="35"/>
    </location>
</feature>